<dbReference type="GO" id="GO:0000298">
    <property type="term" value="F:endopolyphosphatase activity"/>
    <property type="evidence" value="ECO:0007669"/>
    <property type="project" value="TreeGrafter"/>
</dbReference>
<dbReference type="GO" id="GO:0005737">
    <property type="term" value="C:cytoplasm"/>
    <property type="evidence" value="ECO:0007669"/>
    <property type="project" value="TreeGrafter"/>
</dbReference>
<dbReference type="GO" id="GO:0016791">
    <property type="term" value="F:phosphatase activity"/>
    <property type="evidence" value="ECO:0007669"/>
    <property type="project" value="TreeGrafter"/>
</dbReference>
<reference evidence="3" key="1">
    <citation type="submission" date="2020-12" db="EMBL/GenBank/DDBJ databases">
        <title>Metabolic potential, ecology and presence of endohyphal bacteria is reflected in genomic diversity of Mucoromycotina.</title>
        <authorList>
            <person name="Muszewska A."/>
            <person name="Okrasinska A."/>
            <person name="Steczkiewicz K."/>
            <person name="Drgas O."/>
            <person name="Orlowska M."/>
            <person name="Perlinska-Lenart U."/>
            <person name="Aleksandrzak-Piekarczyk T."/>
            <person name="Szatraj K."/>
            <person name="Zielenkiewicz U."/>
            <person name="Pilsyk S."/>
            <person name="Malc E."/>
            <person name="Mieczkowski P."/>
            <person name="Kruszewska J.S."/>
            <person name="Biernat P."/>
            <person name="Pawlowska J."/>
        </authorList>
    </citation>
    <scope>NUCLEOTIDE SEQUENCE</scope>
    <source>
        <strain evidence="3">WA0000017839</strain>
    </source>
</reference>
<evidence type="ECO:0000313" key="4">
    <source>
        <dbReference type="Proteomes" id="UP000603453"/>
    </source>
</evidence>
<dbReference type="GO" id="GO:0006798">
    <property type="term" value="P:polyphosphate catabolic process"/>
    <property type="evidence" value="ECO:0007669"/>
    <property type="project" value="TreeGrafter"/>
</dbReference>
<organism evidence="3 4">
    <name type="scientific">Mucor saturninus</name>
    <dbReference type="NCBI Taxonomy" id="64648"/>
    <lineage>
        <taxon>Eukaryota</taxon>
        <taxon>Fungi</taxon>
        <taxon>Fungi incertae sedis</taxon>
        <taxon>Mucoromycota</taxon>
        <taxon>Mucoromycotina</taxon>
        <taxon>Mucoromycetes</taxon>
        <taxon>Mucorales</taxon>
        <taxon>Mucorineae</taxon>
        <taxon>Mucoraceae</taxon>
        <taxon>Mucor</taxon>
    </lineage>
</organism>
<dbReference type="SUPFAM" id="SSF56300">
    <property type="entry name" value="Metallo-dependent phosphatases"/>
    <property type="match status" value="1"/>
</dbReference>
<keyword evidence="4" id="KW-1185">Reference proteome</keyword>
<gene>
    <name evidence="3" type="ORF">INT47_001083</name>
</gene>
<proteinExistence type="predicted"/>
<keyword evidence="1" id="KW-1133">Transmembrane helix</keyword>
<dbReference type="EMBL" id="JAEPRD010000002">
    <property type="protein sequence ID" value="KAG2213814.1"/>
    <property type="molecule type" value="Genomic_DNA"/>
</dbReference>
<dbReference type="InterPro" id="IPR050126">
    <property type="entry name" value="Ap4A_hydrolase"/>
</dbReference>
<keyword evidence="1" id="KW-0472">Membrane</keyword>
<dbReference type="Pfam" id="PF00149">
    <property type="entry name" value="Metallophos"/>
    <property type="match status" value="1"/>
</dbReference>
<protein>
    <recommendedName>
        <fullName evidence="2">Calcineurin-like phosphoesterase domain-containing protein</fullName>
    </recommendedName>
</protein>
<evidence type="ECO:0000259" key="2">
    <source>
        <dbReference type="Pfam" id="PF00149"/>
    </source>
</evidence>
<dbReference type="InterPro" id="IPR004843">
    <property type="entry name" value="Calcineurin-like_PHP"/>
</dbReference>
<feature type="domain" description="Calcineurin-like phosphoesterase" evidence="2">
    <location>
        <begin position="95"/>
        <end position="244"/>
    </location>
</feature>
<accession>A0A8H7RMR0</accession>
<sequence>MAQFSRDDVSSFEYVEAIPRNDRTPKQQRMWRYIAMAVAAVVVIVVVVVVAVVVTNHKKNNQTSSTGNNQLVISPYSNMQAIVTNNDTSLQQKERIFVIGDVHGCVKEFNDIVAKLNYDPTKDQIILAGDLTSKGPDSVGVVRRAKELGVLCVRGNHDDKVVRLKTFEIEKGRNAMYPVDATMPEGGVPDPIKFKNYHTGVSFNFTQSDYDYLASCPVMLHMPFLNNTIVVHGGLDPNIHSLENQIPFMVMNMRDIDKNNVTSIDSGVGEQWATVWNANQKLLNMDNTMIYYGHDSSRGLNIKQTTFGLDTGCVYGGSLTAINVKTHELTQVSCQTYVKKGSSNDD</sequence>
<dbReference type="OrthoDB" id="10267127at2759"/>
<dbReference type="CDD" id="cd00144">
    <property type="entry name" value="MPP_PPP_family"/>
    <property type="match status" value="1"/>
</dbReference>
<evidence type="ECO:0000256" key="1">
    <source>
        <dbReference type="SAM" id="Phobius"/>
    </source>
</evidence>
<dbReference type="Gene3D" id="3.60.21.10">
    <property type="match status" value="1"/>
</dbReference>
<dbReference type="AlphaFoldDB" id="A0A8H7RMR0"/>
<dbReference type="InterPro" id="IPR029052">
    <property type="entry name" value="Metallo-depent_PP-like"/>
</dbReference>
<dbReference type="PANTHER" id="PTHR42850:SF4">
    <property type="entry name" value="ZINC-DEPENDENT ENDOPOLYPHOSPHATASE"/>
    <property type="match status" value="1"/>
</dbReference>
<dbReference type="Proteomes" id="UP000603453">
    <property type="component" value="Unassembled WGS sequence"/>
</dbReference>
<evidence type="ECO:0000313" key="3">
    <source>
        <dbReference type="EMBL" id="KAG2213814.1"/>
    </source>
</evidence>
<keyword evidence="1" id="KW-0812">Transmembrane</keyword>
<feature type="transmembrane region" description="Helical" evidence="1">
    <location>
        <begin position="33"/>
        <end position="54"/>
    </location>
</feature>
<dbReference type="PANTHER" id="PTHR42850">
    <property type="entry name" value="METALLOPHOSPHOESTERASE"/>
    <property type="match status" value="1"/>
</dbReference>
<comment type="caution">
    <text evidence="3">The sequence shown here is derived from an EMBL/GenBank/DDBJ whole genome shotgun (WGS) entry which is preliminary data.</text>
</comment>
<name>A0A8H7RMR0_9FUNG</name>